<dbReference type="EMBL" id="FLOB01000002">
    <property type="protein sequence ID" value="SBS28776.1"/>
    <property type="molecule type" value="Genomic_DNA"/>
</dbReference>
<evidence type="ECO:0000313" key="1">
    <source>
        <dbReference type="EMBL" id="SBS28776.1"/>
    </source>
</evidence>
<evidence type="ECO:0000313" key="2">
    <source>
        <dbReference type="Proteomes" id="UP000092544"/>
    </source>
</evidence>
<sequence>MLKLIKNFHRGFIGGPNFSIPAERVVLLGNKQLSITVPDNNMAVVPTPIAKNFPYDSKAWFKEHAQTYLQHEFVIIFTKNWMYLPVIPIGTSSEYGMLSCQPRIKRTNKIDVTDLNALSRFVTQEYKDFHNQPDGRNAEIRKEIEERMSRLKNVTDAELQKEIDESIEMVGRPPLPPAKLLTFNNKKWIFYQEGRTNHPSHINFYCLPLSSTSFLEIKFNYHVDRSDKYKKWSKHAEESERRIMESVTLTDIPEEQVNLLN</sequence>
<dbReference type="RefSeq" id="WP_067013908.1">
    <property type="nucleotide sequence ID" value="NZ_FLOB01000002.1"/>
</dbReference>
<reference evidence="1 2" key="1">
    <citation type="submission" date="2016-06" db="EMBL/GenBank/DDBJ databases">
        <authorList>
            <person name="Kjaerup R.B."/>
            <person name="Dalgaard T.S."/>
            <person name="Juul-Madsen H.R."/>
        </authorList>
    </citation>
    <scope>NUCLEOTIDE SEQUENCE [LARGE SCALE GENOMIC DNA]</scope>
    <source>
        <strain evidence="1 2">CECT 8886</strain>
    </source>
</reference>
<organism evidence="1 2">
    <name type="scientific">Marinomonas spartinae</name>
    <dbReference type="NCBI Taxonomy" id="1792290"/>
    <lineage>
        <taxon>Bacteria</taxon>
        <taxon>Pseudomonadati</taxon>
        <taxon>Pseudomonadota</taxon>
        <taxon>Gammaproteobacteria</taxon>
        <taxon>Oceanospirillales</taxon>
        <taxon>Oceanospirillaceae</taxon>
        <taxon>Marinomonas</taxon>
    </lineage>
</organism>
<proteinExistence type="predicted"/>
<dbReference type="AlphaFoldDB" id="A0A1A8T9T0"/>
<name>A0A1A8T9T0_9GAMM</name>
<gene>
    <name evidence="1" type="ORF">MSP8886_01311</name>
</gene>
<keyword evidence="2" id="KW-1185">Reference proteome</keyword>
<protein>
    <submittedName>
        <fullName evidence="1">Uncharacterized protein</fullName>
    </submittedName>
</protein>
<accession>A0A1A8T9T0</accession>
<dbReference type="OrthoDB" id="7055698at2"/>
<dbReference type="STRING" id="1792290.MSP8886_01311"/>
<dbReference type="Proteomes" id="UP000092544">
    <property type="component" value="Unassembled WGS sequence"/>
</dbReference>